<dbReference type="EMBL" id="BAABGU010000009">
    <property type="protein sequence ID" value="GAA4567832.1"/>
    <property type="molecule type" value="Genomic_DNA"/>
</dbReference>
<evidence type="ECO:0008006" key="3">
    <source>
        <dbReference type="Google" id="ProtNLM"/>
    </source>
</evidence>
<reference evidence="2" key="1">
    <citation type="journal article" date="2019" name="Int. J. Syst. Evol. Microbiol.">
        <title>The Global Catalogue of Microorganisms (GCM) 10K type strain sequencing project: providing services to taxonomists for standard genome sequencing and annotation.</title>
        <authorList>
            <consortium name="The Broad Institute Genomics Platform"/>
            <consortium name="The Broad Institute Genome Sequencing Center for Infectious Disease"/>
            <person name="Wu L."/>
            <person name="Ma J."/>
        </authorList>
    </citation>
    <scope>NUCLEOTIDE SEQUENCE [LARGE SCALE GENOMIC DNA]</scope>
    <source>
        <strain evidence="2">JCM 3175</strain>
    </source>
</reference>
<organism evidence="1 2">
    <name type="scientific">Micromonospora coerulea</name>
    <dbReference type="NCBI Taxonomy" id="47856"/>
    <lineage>
        <taxon>Bacteria</taxon>
        <taxon>Bacillati</taxon>
        <taxon>Actinomycetota</taxon>
        <taxon>Actinomycetes</taxon>
        <taxon>Micromonosporales</taxon>
        <taxon>Micromonosporaceae</taxon>
        <taxon>Micromonospora</taxon>
    </lineage>
</organism>
<dbReference type="RefSeq" id="WP_346118474.1">
    <property type="nucleotide sequence ID" value="NZ_BAABGU010000009.1"/>
</dbReference>
<accession>A0ABP8SES1</accession>
<dbReference type="Proteomes" id="UP001500307">
    <property type="component" value="Unassembled WGS sequence"/>
</dbReference>
<evidence type="ECO:0000313" key="2">
    <source>
        <dbReference type="Proteomes" id="UP001500307"/>
    </source>
</evidence>
<proteinExistence type="predicted"/>
<gene>
    <name evidence="1" type="ORF">GCM10023176_20970</name>
</gene>
<dbReference type="SUPFAM" id="SSF50118">
    <property type="entry name" value="Cell growth inhibitor/plasmid maintenance toxic component"/>
    <property type="match status" value="1"/>
</dbReference>
<sequence>MERGEVWWALIDEKRPVVLLSGEQASEGFRAMQIVAPATTDEKCGFVVLSGEAASDPRAMQQIIASAGTDIGGVGVEVEIGTREGLPHEGVVRVALPHGGHVFCTWLVTLTREYLIERAGALSTAKLRQLENALRLAGIE</sequence>
<dbReference type="InterPro" id="IPR011067">
    <property type="entry name" value="Plasmid_toxin/cell-grow_inhib"/>
</dbReference>
<comment type="caution">
    <text evidence="1">The sequence shown here is derived from an EMBL/GenBank/DDBJ whole genome shotgun (WGS) entry which is preliminary data.</text>
</comment>
<name>A0ABP8SES1_9ACTN</name>
<protein>
    <recommendedName>
        <fullName evidence="3">mRNA interferase MazF</fullName>
    </recommendedName>
</protein>
<dbReference type="Gene3D" id="2.30.30.110">
    <property type="match status" value="2"/>
</dbReference>
<keyword evidence="2" id="KW-1185">Reference proteome</keyword>
<evidence type="ECO:0000313" key="1">
    <source>
        <dbReference type="EMBL" id="GAA4567832.1"/>
    </source>
</evidence>